<dbReference type="AlphaFoldDB" id="A0A8S4PWP7"/>
<comment type="caution">
    <text evidence="1">The sequence shown here is derived from an EMBL/GenBank/DDBJ whole genome shotgun (WGS) entry which is preliminary data.</text>
</comment>
<evidence type="ECO:0000313" key="1">
    <source>
        <dbReference type="EMBL" id="CAH1797657.1"/>
    </source>
</evidence>
<dbReference type="SUPFAM" id="SSF49464">
    <property type="entry name" value="Carboxypeptidase regulatory domain-like"/>
    <property type="match status" value="1"/>
</dbReference>
<gene>
    <name evidence="1" type="ORF">OFUS_LOCUS21897</name>
</gene>
<dbReference type="EMBL" id="CAIIXF020000010">
    <property type="protein sequence ID" value="CAH1797657.1"/>
    <property type="molecule type" value="Genomic_DNA"/>
</dbReference>
<feature type="non-terminal residue" evidence="1">
    <location>
        <position position="104"/>
    </location>
</feature>
<accession>A0A8S4PWP7</accession>
<feature type="non-terminal residue" evidence="1">
    <location>
        <position position="1"/>
    </location>
</feature>
<sequence length="104" mass="11499">CGRICPDGGILSQDCSVCTCEGVVLHGRVATTDGFPLANTSVYLKTRMWDAIGSTDTLGFFNIQDICPRNTILVFKKTQFIDITRPIQRQNATHHGVQVKMERA</sequence>
<evidence type="ECO:0000313" key="2">
    <source>
        <dbReference type="Proteomes" id="UP000749559"/>
    </source>
</evidence>
<reference evidence="1" key="1">
    <citation type="submission" date="2022-03" db="EMBL/GenBank/DDBJ databases">
        <authorList>
            <person name="Martin C."/>
        </authorList>
    </citation>
    <scope>NUCLEOTIDE SEQUENCE</scope>
</reference>
<proteinExistence type="predicted"/>
<dbReference type="Proteomes" id="UP000749559">
    <property type="component" value="Unassembled WGS sequence"/>
</dbReference>
<keyword evidence="2" id="KW-1185">Reference proteome</keyword>
<dbReference type="InterPro" id="IPR008969">
    <property type="entry name" value="CarboxyPept-like_regulatory"/>
</dbReference>
<protein>
    <submittedName>
        <fullName evidence="1">Uncharacterized protein</fullName>
    </submittedName>
</protein>
<organism evidence="1 2">
    <name type="scientific">Owenia fusiformis</name>
    <name type="common">Polychaete worm</name>
    <dbReference type="NCBI Taxonomy" id="6347"/>
    <lineage>
        <taxon>Eukaryota</taxon>
        <taxon>Metazoa</taxon>
        <taxon>Spiralia</taxon>
        <taxon>Lophotrochozoa</taxon>
        <taxon>Annelida</taxon>
        <taxon>Polychaeta</taxon>
        <taxon>Sedentaria</taxon>
        <taxon>Canalipalpata</taxon>
        <taxon>Sabellida</taxon>
        <taxon>Oweniida</taxon>
        <taxon>Oweniidae</taxon>
        <taxon>Owenia</taxon>
    </lineage>
</organism>
<name>A0A8S4PWP7_OWEFU</name>
<dbReference type="OrthoDB" id="6128994at2759"/>